<evidence type="ECO:0000313" key="10">
    <source>
        <dbReference type="EMBL" id="QUO41035.1"/>
    </source>
</evidence>
<dbReference type="CDD" id="cd07377">
    <property type="entry name" value="WHTH_GntR"/>
    <property type="match status" value="1"/>
</dbReference>
<evidence type="ECO:0000256" key="5">
    <source>
        <dbReference type="ARBA" id="ARBA00023015"/>
    </source>
</evidence>
<dbReference type="GO" id="GO:0030170">
    <property type="term" value="F:pyridoxal phosphate binding"/>
    <property type="evidence" value="ECO:0007669"/>
    <property type="project" value="InterPro"/>
</dbReference>
<dbReference type="InterPro" id="IPR015424">
    <property type="entry name" value="PyrdxlP-dep_Trfase"/>
</dbReference>
<feature type="domain" description="HTH gntR-type" evidence="8">
    <location>
        <begin position="13"/>
        <end position="81"/>
    </location>
</feature>
<accession>A0A7T5JNC0</accession>
<dbReference type="EMBL" id="CP066308">
    <property type="protein sequence ID" value="QQE73951.1"/>
    <property type="molecule type" value="Genomic_DNA"/>
</dbReference>
<dbReference type="AlphaFoldDB" id="A0A7T5JNC0"/>
<dbReference type="Gene3D" id="3.40.640.10">
    <property type="entry name" value="Type I PLP-dependent aspartate aminotransferase-like (Major domain)"/>
    <property type="match status" value="1"/>
</dbReference>
<proteinExistence type="inferred from homology"/>
<dbReference type="SMART" id="SM00345">
    <property type="entry name" value="HTH_GNTR"/>
    <property type="match status" value="1"/>
</dbReference>
<organism evidence="9 11">
    <name type="scientific">Brevibacillus composti</name>
    <dbReference type="NCBI Taxonomy" id="2796470"/>
    <lineage>
        <taxon>Bacteria</taxon>
        <taxon>Bacillati</taxon>
        <taxon>Bacillota</taxon>
        <taxon>Bacilli</taxon>
        <taxon>Bacillales</taxon>
        <taxon>Paenibacillaceae</taxon>
        <taxon>Brevibacillus</taxon>
    </lineage>
</organism>
<evidence type="ECO:0000256" key="6">
    <source>
        <dbReference type="ARBA" id="ARBA00023125"/>
    </source>
</evidence>
<evidence type="ECO:0000313" key="11">
    <source>
        <dbReference type="Proteomes" id="UP000595847"/>
    </source>
</evidence>
<dbReference type="SUPFAM" id="SSF53383">
    <property type="entry name" value="PLP-dependent transferases"/>
    <property type="match status" value="1"/>
</dbReference>
<dbReference type="Pfam" id="PF00392">
    <property type="entry name" value="GntR"/>
    <property type="match status" value="1"/>
</dbReference>
<evidence type="ECO:0000256" key="7">
    <source>
        <dbReference type="ARBA" id="ARBA00023163"/>
    </source>
</evidence>
<evidence type="ECO:0000259" key="8">
    <source>
        <dbReference type="PROSITE" id="PS50949"/>
    </source>
</evidence>
<dbReference type="InterPro" id="IPR036388">
    <property type="entry name" value="WH-like_DNA-bd_sf"/>
</dbReference>
<keyword evidence="9" id="KW-0808">Transferase</keyword>
<dbReference type="InterPro" id="IPR051446">
    <property type="entry name" value="HTH_trans_reg/aminotransferase"/>
</dbReference>
<keyword evidence="7" id="KW-0804">Transcription</keyword>
<protein>
    <submittedName>
        <fullName evidence="9">PLP-dependent aminotransferase family protein</fullName>
    </submittedName>
</protein>
<comment type="cofactor">
    <cofactor evidence="1">
        <name>pyridoxal 5'-phosphate</name>
        <dbReference type="ChEBI" id="CHEBI:597326"/>
    </cofactor>
</comment>
<dbReference type="InterPro" id="IPR036390">
    <property type="entry name" value="WH_DNA-bd_sf"/>
</dbReference>
<keyword evidence="4" id="KW-0663">Pyridoxal phosphate</keyword>
<evidence type="ECO:0000256" key="1">
    <source>
        <dbReference type="ARBA" id="ARBA00001933"/>
    </source>
</evidence>
<keyword evidence="12" id="KW-1185">Reference proteome</keyword>
<dbReference type="InterPro" id="IPR004839">
    <property type="entry name" value="Aminotransferase_I/II_large"/>
</dbReference>
<dbReference type="PANTHER" id="PTHR46577:SF1">
    <property type="entry name" value="HTH-TYPE TRANSCRIPTIONAL REGULATORY PROTEIN GABR"/>
    <property type="match status" value="1"/>
</dbReference>
<dbReference type="GO" id="GO:0003677">
    <property type="term" value="F:DNA binding"/>
    <property type="evidence" value="ECO:0007669"/>
    <property type="project" value="UniProtKB-KW"/>
</dbReference>
<keyword evidence="6" id="KW-0238">DNA-binding</keyword>
<reference evidence="9 11" key="1">
    <citation type="submission" date="2020-12" db="EMBL/GenBank/DDBJ databases">
        <title>strain FJAT-54423T represents a novel species of the genus Brevibacillus.</title>
        <authorList>
            <person name="Tang R."/>
        </authorList>
    </citation>
    <scope>NUCLEOTIDE SEQUENCE [LARGE SCALE GENOMIC DNA]</scope>
    <source>
        <strain evidence="9 11">FJAT-54423</strain>
    </source>
</reference>
<evidence type="ECO:0000256" key="3">
    <source>
        <dbReference type="ARBA" id="ARBA00022576"/>
    </source>
</evidence>
<sequence>MLFTPQIDETSRKPHYLQIYEQIKRQIIAGSLSEHDKLPSVRKLADALGLSTTPVETAYQQLIAEGFISSRPKSGYYVQPMSDLHLHRDQEPENKIAVERLPHRDTSPYPYDFHLSKNDFSQFPFALWRRLFNRVLTAENQEMLFYGDPQGEPGLKQELARYLLQLRGVVCSPEQIVIGADQHGLLSLLAQMLKGDVQRAGVENPGYPLLPSTFRQNGYEVVPIPLEEDGLDVGEVEQSGVQLVSVSPSHQYPLGMIMPIAKRLRLLEWAQRTGSYIIEDDYDGEFRYHGRPVPALQGLVPDARVVYMGGFSQVLAPALCVYYMVLPVDLLPVYDRLLRELLLEQSASPLHQHTLQLFMQEGHFERHVRRMRNVYRKKHDVLVQAVRKHMGERAVLLGEDAGFHLVLRVRHHLEERELSRMARGAGIRLSSTAYTWMTPRMEEEEKEFILGFAGIELDRIEPGIEALTRVWWG</sequence>
<keyword evidence="3 9" id="KW-0032">Aminotransferase</keyword>
<evidence type="ECO:0000256" key="2">
    <source>
        <dbReference type="ARBA" id="ARBA00005384"/>
    </source>
</evidence>
<dbReference type="GO" id="GO:0003700">
    <property type="term" value="F:DNA-binding transcription factor activity"/>
    <property type="evidence" value="ECO:0007669"/>
    <property type="project" value="InterPro"/>
</dbReference>
<dbReference type="InterPro" id="IPR000524">
    <property type="entry name" value="Tscrpt_reg_HTH_GntR"/>
</dbReference>
<evidence type="ECO:0000313" key="12">
    <source>
        <dbReference type="Proteomes" id="UP000677234"/>
    </source>
</evidence>
<dbReference type="PROSITE" id="PS50949">
    <property type="entry name" value="HTH_GNTR"/>
    <property type="match status" value="1"/>
</dbReference>
<dbReference type="KEGG" id="bcop:JD108_19145"/>
<evidence type="ECO:0000256" key="4">
    <source>
        <dbReference type="ARBA" id="ARBA00022898"/>
    </source>
</evidence>
<dbReference type="Proteomes" id="UP000595847">
    <property type="component" value="Chromosome"/>
</dbReference>
<dbReference type="Proteomes" id="UP000677234">
    <property type="component" value="Chromosome"/>
</dbReference>
<dbReference type="CDD" id="cd00609">
    <property type="entry name" value="AAT_like"/>
    <property type="match status" value="1"/>
</dbReference>
<dbReference type="InterPro" id="IPR015421">
    <property type="entry name" value="PyrdxlP-dep_Trfase_major"/>
</dbReference>
<dbReference type="RefSeq" id="WP_198827547.1">
    <property type="nucleotide sequence ID" value="NZ_CP066308.1"/>
</dbReference>
<dbReference type="Pfam" id="PF00155">
    <property type="entry name" value="Aminotran_1_2"/>
    <property type="match status" value="1"/>
</dbReference>
<dbReference type="SUPFAM" id="SSF46785">
    <property type="entry name" value="Winged helix' DNA-binding domain"/>
    <property type="match status" value="1"/>
</dbReference>
<keyword evidence="5" id="KW-0805">Transcription regulation</keyword>
<evidence type="ECO:0000313" key="9">
    <source>
        <dbReference type="EMBL" id="QQE73951.1"/>
    </source>
</evidence>
<dbReference type="Gene3D" id="1.10.10.10">
    <property type="entry name" value="Winged helix-like DNA-binding domain superfamily/Winged helix DNA-binding domain"/>
    <property type="match status" value="1"/>
</dbReference>
<reference evidence="10" key="2">
    <citation type="submission" date="2021-04" db="EMBL/GenBank/DDBJ databases">
        <title>Brevibacillus composti FJAT-54423, complete genome.</title>
        <authorList>
            <person name="Tang R."/>
        </authorList>
    </citation>
    <scope>NUCLEOTIDE SEQUENCE</scope>
    <source>
        <strain evidence="10">FJAT-54424</strain>
    </source>
</reference>
<gene>
    <name evidence="9" type="ORF">JD108_19145</name>
    <name evidence="10" type="ORF">KDJ56_19080</name>
</gene>
<comment type="similarity">
    <text evidence="2">In the C-terminal section; belongs to the class-I pyridoxal-phosphate-dependent aminotransferase family.</text>
</comment>
<dbReference type="PANTHER" id="PTHR46577">
    <property type="entry name" value="HTH-TYPE TRANSCRIPTIONAL REGULATORY PROTEIN GABR"/>
    <property type="match status" value="1"/>
</dbReference>
<dbReference type="GO" id="GO:0008483">
    <property type="term" value="F:transaminase activity"/>
    <property type="evidence" value="ECO:0007669"/>
    <property type="project" value="UniProtKB-KW"/>
</dbReference>
<dbReference type="EMBL" id="CP073708">
    <property type="protein sequence ID" value="QUO41035.1"/>
    <property type="molecule type" value="Genomic_DNA"/>
</dbReference>
<name>A0A7T5JNC0_9BACL</name>